<dbReference type="PROSITE" id="PS51257">
    <property type="entry name" value="PROKAR_LIPOPROTEIN"/>
    <property type="match status" value="1"/>
</dbReference>
<keyword evidence="1 5" id="KW-0489">Methyltransferase</keyword>
<dbReference type="Proteomes" id="UP001335720">
    <property type="component" value="Chromosome"/>
</dbReference>
<dbReference type="GO" id="GO:0003886">
    <property type="term" value="F:DNA (cytosine-5-)-methyltransferase activity"/>
    <property type="evidence" value="ECO:0007669"/>
    <property type="project" value="UniProtKB-EC"/>
</dbReference>
<reference evidence="8" key="1">
    <citation type="journal article" date="2023" name="ISME J.">
        <title>Emergence of putative energy parasites within Clostridia revealed by genome analysis of a novel endosymbiotic clade.</title>
        <authorList>
            <person name="Takahashi K."/>
            <person name="Kuwahara H."/>
            <person name="Horikawa Y."/>
            <person name="Izawa K."/>
            <person name="Kato D."/>
            <person name="Inagaki T."/>
            <person name="Yuki M."/>
            <person name="Ohkuma M."/>
            <person name="Hongoh Y."/>
        </authorList>
    </citation>
    <scope>NUCLEOTIDE SEQUENCE</scope>
    <source>
        <strain evidence="8">RsTa-C01</strain>
    </source>
</reference>
<dbReference type="GO" id="GO:0032259">
    <property type="term" value="P:methylation"/>
    <property type="evidence" value="ECO:0007669"/>
    <property type="project" value="UniProtKB-KW"/>
</dbReference>
<evidence type="ECO:0000256" key="6">
    <source>
        <dbReference type="RuleBase" id="RU000416"/>
    </source>
</evidence>
<proteinExistence type="inferred from homology"/>
<evidence type="ECO:0000256" key="5">
    <source>
        <dbReference type="PROSITE-ProRule" id="PRU01016"/>
    </source>
</evidence>
<dbReference type="Pfam" id="PF00145">
    <property type="entry name" value="DNA_methylase"/>
    <property type="match status" value="1"/>
</dbReference>
<dbReference type="PRINTS" id="PR00105">
    <property type="entry name" value="C5METTRFRASE"/>
</dbReference>
<feature type="active site" evidence="5">
    <location>
        <position position="95"/>
    </location>
</feature>
<keyword evidence="3 5" id="KW-0949">S-adenosyl-L-methionine</keyword>
<dbReference type="InterPro" id="IPR029063">
    <property type="entry name" value="SAM-dependent_MTases_sf"/>
</dbReference>
<protein>
    <recommendedName>
        <fullName evidence="7">Cytosine-specific methyltransferase</fullName>
        <ecNumber evidence="7">2.1.1.37</ecNumber>
    </recommendedName>
</protein>
<dbReference type="Gene3D" id="3.40.50.150">
    <property type="entry name" value="Vaccinia Virus protein VP39"/>
    <property type="match status" value="1"/>
</dbReference>
<comment type="catalytic activity">
    <reaction evidence="7">
        <text>a 2'-deoxycytidine in DNA + S-adenosyl-L-methionine = a 5-methyl-2'-deoxycytidine in DNA + S-adenosyl-L-homocysteine + H(+)</text>
        <dbReference type="Rhea" id="RHEA:13681"/>
        <dbReference type="Rhea" id="RHEA-COMP:11369"/>
        <dbReference type="Rhea" id="RHEA-COMP:11370"/>
        <dbReference type="ChEBI" id="CHEBI:15378"/>
        <dbReference type="ChEBI" id="CHEBI:57856"/>
        <dbReference type="ChEBI" id="CHEBI:59789"/>
        <dbReference type="ChEBI" id="CHEBI:85452"/>
        <dbReference type="ChEBI" id="CHEBI:85454"/>
        <dbReference type="EC" id="2.1.1.37"/>
    </reaction>
</comment>
<evidence type="ECO:0000256" key="4">
    <source>
        <dbReference type="ARBA" id="ARBA00022747"/>
    </source>
</evidence>
<dbReference type="PANTHER" id="PTHR46098:SF1">
    <property type="entry name" value="TRNA (CYTOSINE(38)-C(5))-METHYLTRANSFERASE"/>
    <property type="match status" value="1"/>
</dbReference>
<gene>
    <name evidence="8" type="ORF">RsTaC01_0897</name>
</gene>
<evidence type="ECO:0000256" key="2">
    <source>
        <dbReference type="ARBA" id="ARBA00022679"/>
    </source>
</evidence>
<evidence type="ECO:0000256" key="1">
    <source>
        <dbReference type="ARBA" id="ARBA00022603"/>
    </source>
</evidence>
<dbReference type="KEGG" id="ptrh:RsTaC01_0897"/>
<dbReference type="InterPro" id="IPR050750">
    <property type="entry name" value="C5-MTase"/>
</dbReference>
<dbReference type="PANTHER" id="PTHR46098">
    <property type="entry name" value="TRNA (CYTOSINE(38)-C(5))-METHYLTRANSFERASE"/>
    <property type="match status" value="1"/>
</dbReference>
<dbReference type="SUPFAM" id="SSF53335">
    <property type="entry name" value="S-adenosyl-L-methionine-dependent methyltransferases"/>
    <property type="match status" value="1"/>
</dbReference>
<dbReference type="PROSITE" id="PS00094">
    <property type="entry name" value="C5_MTASE_1"/>
    <property type="match status" value="1"/>
</dbReference>
<dbReference type="Gene3D" id="3.90.120.10">
    <property type="entry name" value="DNA Methylase, subunit A, domain 2"/>
    <property type="match status" value="1"/>
</dbReference>
<dbReference type="PROSITE" id="PS51679">
    <property type="entry name" value="SAM_MT_C5"/>
    <property type="match status" value="1"/>
</dbReference>
<dbReference type="EMBL" id="AP027925">
    <property type="protein sequence ID" value="BED92962.1"/>
    <property type="molecule type" value="Genomic_DNA"/>
</dbReference>
<evidence type="ECO:0000256" key="7">
    <source>
        <dbReference type="RuleBase" id="RU000417"/>
    </source>
</evidence>
<organism evidence="8">
    <name type="scientific">Candidatus Paraimprobicoccus trichonymphae</name>
    <dbReference type="NCBI Taxonomy" id="3033793"/>
    <lineage>
        <taxon>Bacteria</taxon>
        <taxon>Bacillati</taxon>
        <taxon>Bacillota</taxon>
        <taxon>Clostridia</taxon>
        <taxon>Candidatus Paraimprobicoccus</taxon>
    </lineage>
</organism>
<dbReference type="EC" id="2.1.1.37" evidence="7"/>
<name>A0AA48I4W6_9FIRM</name>
<dbReference type="InterPro" id="IPR001525">
    <property type="entry name" value="C5_MeTfrase"/>
</dbReference>
<dbReference type="InterPro" id="IPR018117">
    <property type="entry name" value="C5_DNA_meth_AS"/>
</dbReference>
<dbReference type="AlphaFoldDB" id="A0AA48I4W6"/>
<evidence type="ECO:0000256" key="3">
    <source>
        <dbReference type="ARBA" id="ARBA00022691"/>
    </source>
</evidence>
<keyword evidence="2 5" id="KW-0808">Transferase</keyword>
<sequence>MNKEYIWNLADLRSIAKNGLKVFSCFSCGGGSCMGYKLAGFEVIGNNEIDKKINTMYVKNHKPKYNLNCDIREMLNINLPDELYDLDILDGSPPCSTFSMAGSREKAWGVKKKFLEGQKLQRLDDLFFHFINFAERIKPKMVVAENVKGLILGKSKGYVNEIIKAFQKIGYQVQIFLLNSKYMGVPQARERVFFIARRKDLNLSDLKLIFNENPIKYGEFSDTNFKPIKSTSRAYELWKQRNKTDNDLSKANVRTGNKKSNFGMKLIHIDKVCPTITSSGCFLRFDVAGTLSDKDFITAQTFPQDYDFCGRSVQYVCGMSVPPIMMKK</sequence>
<keyword evidence="4" id="KW-0680">Restriction system</keyword>
<dbReference type="GO" id="GO:0009307">
    <property type="term" value="P:DNA restriction-modification system"/>
    <property type="evidence" value="ECO:0007669"/>
    <property type="project" value="UniProtKB-KW"/>
</dbReference>
<accession>A0AA48I4W6</accession>
<comment type="similarity">
    <text evidence="5 6">Belongs to the class I-like SAM-binding methyltransferase superfamily. C5-methyltransferase family.</text>
</comment>
<dbReference type="NCBIfam" id="TIGR00675">
    <property type="entry name" value="dcm"/>
    <property type="match status" value="1"/>
</dbReference>
<evidence type="ECO:0000313" key="8">
    <source>
        <dbReference type="EMBL" id="BED92962.1"/>
    </source>
</evidence>